<name>A0A9W6SJ23_9ACTN</name>
<dbReference type="PROSITE" id="PS01117">
    <property type="entry name" value="HTH_MARR_1"/>
    <property type="match status" value="1"/>
</dbReference>
<sequence length="151" mass="16401">MTTGSSAARPPEADSFFETHCRVNKSLRGLTEPELAALGLYLGQDRMLGALWDADGRTPGEIAAAVHVSTPAVVKMATRMETAGLLTRRPDERDRRLVRLWLTEKGRALREPVQAIWREADTKATAGLSEAERALLASLMAKVDATLTSGE</sequence>
<dbReference type="InterPro" id="IPR036388">
    <property type="entry name" value="WH-like_DNA-bd_sf"/>
</dbReference>
<dbReference type="Gene3D" id="1.10.10.10">
    <property type="entry name" value="Winged helix-like DNA-binding domain superfamily/Winged helix DNA-binding domain"/>
    <property type="match status" value="1"/>
</dbReference>
<accession>A0A9W6SJ23</accession>
<dbReference type="RefSeq" id="WP_285662055.1">
    <property type="nucleotide sequence ID" value="NZ_BSTX01000001.1"/>
</dbReference>
<evidence type="ECO:0000313" key="5">
    <source>
        <dbReference type="EMBL" id="GLZ76903.1"/>
    </source>
</evidence>
<dbReference type="PROSITE" id="PS50995">
    <property type="entry name" value="HTH_MARR_2"/>
    <property type="match status" value="1"/>
</dbReference>
<dbReference type="PANTHER" id="PTHR33164">
    <property type="entry name" value="TRANSCRIPTIONAL REGULATOR, MARR FAMILY"/>
    <property type="match status" value="1"/>
</dbReference>
<proteinExistence type="predicted"/>
<dbReference type="Pfam" id="PF12802">
    <property type="entry name" value="MarR_2"/>
    <property type="match status" value="1"/>
</dbReference>
<keyword evidence="6" id="KW-1185">Reference proteome</keyword>
<comment type="caution">
    <text evidence="5">The sequence shown here is derived from an EMBL/GenBank/DDBJ whole genome shotgun (WGS) entry which is preliminary data.</text>
</comment>
<protein>
    <recommendedName>
        <fullName evidence="4">HTH marR-type domain-containing protein</fullName>
    </recommendedName>
</protein>
<dbReference type="SMART" id="SM00347">
    <property type="entry name" value="HTH_MARR"/>
    <property type="match status" value="1"/>
</dbReference>
<dbReference type="PANTHER" id="PTHR33164:SF104">
    <property type="entry name" value="TRANSCRIPTIONAL REGULATORY PROTEIN"/>
    <property type="match status" value="1"/>
</dbReference>
<organism evidence="5 6">
    <name type="scientific">Actinorhabdospora filicis</name>
    <dbReference type="NCBI Taxonomy" id="1785913"/>
    <lineage>
        <taxon>Bacteria</taxon>
        <taxon>Bacillati</taxon>
        <taxon>Actinomycetota</taxon>
        <taxon>Actinomycetes</taxon>
        <taxon>Micromonosporales</taxon>
        <taxon>Micromonosporaceae</taxon>
        <taxon>Actinorhabdospora</taxon>
    </lineage>
</organism>
<dbReference type="InterPro" id="IPR036390">
    <property type="entry name" value="WH_DNA-bd_sf"/>
</dbReference>
<keyword evidence="2" id="KW-0238">DNA-binding</keyword>
<dbReference type="GO" id="GO:0003677">
    <property type="term" value="F:DNA binding"/>
    <property type="evidence" value="ECO:0007669"/>
    <property type="project" value="UniProtKB-KW"/>
</dbReference>
<dbReference type="SUPFAM" id="SSF46785">
    <property type="entry name" value="Winged helix' DNA-binding domain"/>
    <property type="match status" value="1"/>
</dbReference>
<dbReference type="InterPro" id="IPR000835">
    <property type="entry name" value="HTH_MarR-typ"/>
</dbReference>
<dbReference type="PRINTS" id="PR00598">
    <property type="entry name" value="HTHMARR"/>
</dbReference>
<keyword evidence="1" id="KW-0805">Transcription regulation</keyword>
<evidence type="ECO:0000256" key="1">
    <source>
        <dbReference type="ARBA" id="ARBA00023015"/>
    </source>
</evidence>
<evidence type="ECO:0000313" key="6">
    <source>
        <dbReference type="Proteomes" id="UP001165079"/>
    </source>
</evidence>
<evidence type="ECO:0000259" key="4">
    <source>
        <dbReference type="PROSITE" id="PS50995"/>
    </source>
</evidence>
<keyword evidence="3" id="KW-0804">Transcription</keyword>
<dbReference type="InterPro" id="IPR023187">
    <property type="entry name" value="Tscrpt_reg_MarR-type_CS"/>
</dbReference>
<dbReference type="GO" id="GO:0003700">
    <property type="term" value="F:DNA-binding transcription factor activity"/>
    <property type="evidence" value="ECO:0007669"/>
    <property type="project" value="InterPro"/>
</dbReference>
<reference evidence="5" key="1">
    <citation type="submission" date="2023-03" db="EMBL/GenBank/DDBJ databases">
        <title>Actinorhabdospora filicis NBRC 111898.</title>
        <authorList>
            <person name="Ichikawa N."/>
            <person name="Sato H."/>
            <person name="Tonouchi N."/>
        </authorList>
    </citation>
    <scope>NUCLEOTIDE SEQUENCE</scope>
    <source>
        <strain evidence="5">NBRC 111898</strain>
    </source>
</reference>
<dbReference type="GO" id="GO:0006950">
    <property type="term" value="P:response to stress"/>
    <property type="evidence" value="ECO:0007669"/>
    <property type="project" value="TreeGrafter"/>
</dbReference>
<evidence type="ECO:0000256" key="2">
    <source>
        <dbReference type="ARBA" id="ARBA00023125"/>
    </source>
</evidence>
<evidence type="ECO:0000256" key="3">
    <source>
        <dbReference type="ARBA" id="ARBA00023163"/>
    </source>
</evidence>
<dbReference type="InterPro" id="IPR039422">
    <property type="entry name" value="MarR/SlyA-like"/>
</dbReference>
<dbReference type="Proteomes" id="UP001165079">
    <property type="component" value="Unassembled WGS sequence"/>
</dbReference>
<dbReference type="EMBL" id="BSTX01000001">
    <property type="protein sequence ID" value="GLZ76903.1"/>
    <property type="molecule type" value="Genomic_DNA"/>
</dbReference>
<feature type="domain" description="HTH marR-type" evidence="4">
    <location>
        <begin position="13"/>
        <end position="145"/>
    </location>
</feature>
<dbReference type="AlphaFoldDB" id="A0A9W6SJ23"/>
<gene>
    <name evidence="5" type="ORF">Afil01_17100</name>
</gene>